<dbReference type="NCBIfam" id="TIGR01961">
    <property type="entry name" value="NuoC_fam"/>
    <property type="match status" value="1"/>
</dbReference>
<evidence type="ECO:0000256" key="1">
    <source>
        <dbReference type="ARBA" id="ARBA00007569"/>
    </source>
</evidence>
<reference evidence="4" key="1">
    <citation type="journal article" date="2015" name="Proc. Natl. Acad. Sci. U.S.A.">
        <title>Networks of energetic and metabolic interactions define dynamics in microbial communities.</title>
        <authorList>
            <person name="Embree M."/>
            <person name="Liu J.K."/>
            <person name="Al-Bassam M.M."/>
            <person name="Zengler K."/>
        </authorList>
    </citation>
    <scope>NUCLEOTIDE SEQUENCE</scope>
</reference>
<comment type="similarity">
    <text evidence="1">Belongs to the complex I 30 kDa subunit family.</text>
</comment>
<comment type="caution">
    <text evidence="4">The sequence shown here is derived from an EMBL/GenBank/DDBJ whole genome shotgun (WGS) entry which is preliminary data.</text>
</comment>
<keyword evidence="4" id="KW-0830">Ubiquinone</keyword>
<dbReference type="GO" id="GO:0008137">
    <property type="term" value="F:NADH dehydrogenase (ubiquinone) activity"/>
    <property type="evidence" value="ECO:0007669"/>
    <property type="project" value="InterPro"/>
</dbReference>
<dbReference type="EMBL" id="LNQE01001836">
    <property type="protein sequence ID" value="KUG04899.1"/>
    <property type="molecule type" value="Genomic_DNA"/>
</dbReference>
<dbReference type="Pfam" id="PF00329">
    <property type="entry name" value="Complex1_30kDa"/>
    <property type="match status" value="1"/>
</dbReference>
<dbReference type="InterPro" id="IPR010218">
    <property type="entry name" value="NADH_DH_suC"/>
</dbReference>
<accession>A0A0W8E8W9</accession>
<evidence type="ECO:0000259" key="3">
    <source>
        <dbReference type="Pfam" id="PF00329"/>
    </source>
</evidence>
<dbReference type="Gene3D" id="3.30.460.80">
    <property type="entry name" value="NADH:ubiquinone oxidoreductase, 30kDa subunit"/>
    <property type="match status" value="1"/>
</dbReference>
<gene>
    <name evidence="4" type="ORF">ASZ90_017688</name>
</gene>
<keyword evidence="2" id="KW-0813">Transport</keyword>
<dbReference type="AlphaFoldDB" id="A0A0W8E8W9"/>
<name>A0A0W8E8W9_9ZZZZ</name>
<dbReference type="GO" id="GO:0016651">
    <property type="term" value="F:oxidoreductase activity, acting on NAD(P)H"/>
    <property type="evidence" value="ECO:0007669"/>
    <property type="project" value="InterPro"/>
</dbReference>
<organism evidence="4">
    <name type="scientific">hydrocarbon metagenome</name>
    <dbReference type="NCBI Taxonomy" id="938273"/>
    <lineage>
        <taxon>unclassified sequences</taxon>
        <taxon>metagenomes</taxon>
        <taxon>ecological metagenomes</taxon>
    </lineage>
</organism>
<proteinExistence type="inferred from homology"/>
<evidence type="ECO:0000256" key="2">
    <source>
        <dbReference type="ARBA" id="ARBA00022448"/>
    </source>
</evidence>
<dbReference type="SUPFAM" id="SSF143243">
    <property type="entry name" value="Nqo5-like"/>
    <property type="match status" value="1"/>
</dbReference>
<keyword evidence="4" id="KW-0560">Oxidoreductase</keyword>
<dbReference type="InterPro" id="IPR001268">
    <property type="entry name" value="NADH_UbQ_OxRdtase_30kDa_su"/>
</dbReference>
<evidence type="ECO:0000313" key="4">
    <source>
        <dbReference type="EMBL" id="KUG04899.1"/>
    </source>
</evidence>
<dbReference type="PANTHER" id="PTHR10884">
    <property type="entry name" value="NADH DEHYDROGENASE UBIQUINONE IRON-SULFUR PROTEIN 3"/>
    <property type="match status" value="1"/>
</dbReference>
<dbReference type="PANTHER" id="PTHR10884:SF14">
    <property type="entry name" value="NADH DEHYDROGENASE [UBIQUINONE] IRON-SULFUR PROTEIN 3, MITOCHONDRIAL"/>
    <property type="match status" value="1"/>
</dbReference>
<protein>
    <submittedName>
        <fullName evidence="4">Nadh-ubiquinone oxidoreductase chain c</fullName>
        <ecNumber evidence="4">1.6.5.3</ecNumber>
    </submittedName>
</protein>
<dbReference type="InterPro" id="IPR037232">
    <property type="entry name" value="NADH_quin_OxRdtase_su_C/D-like"/>
</dbReference>
<dbReference type="EC" id="1.6.5.3" evidence="4"/>
<feature type="domain" description="NADH:ubiquinone oxidoreductase 30kDa subunit" evidence="3">
    <location>
        <begin position="33"/>
        <end position="148"/>
    </location>
</feature>
<sequence length="149" mass="17297">MHKLNLEQMVQDLSKSLGDKLISSNDGFFEILKIEKTELRALMLKLRDEYGFNHLANLSSVDYNEEFEVVYHLYSIPANDKVCVKTRVPRNSAEVDSLIDIWPTADWQEREVYDLMGIKFKGHPNLIRVLLPDDFDGHPLRKDFVMGGR</sequence>
<dbReference type="HAMAP" id="MF_01357">
    <property type="entry name" value="NDH1_NuoC"/>
    <property type="match status" value="1"/>
</dbReference>